<dbReference type="Proteomes" id="UP001583193">
    <property type="component" value="Unassembled WGS sequence"/>
</dbReference>
<keyword evidence="7" id="KW-1185">Reference proteome</keyword>
<dbReference type="SUPFAM" id="SSF51905">
    <property type="entry name" value="FAD/NAD(P)-binding domain"/>
    <property type="match status" value="1"/>
</dbReference>
<keyword evidence="4" id="KW-0560">Oxidoreductase</keyword>
<dbReference type="InterPro" id="IPR002938">
    <property type="entry name" value="FAD-bd"/>
</dbReference>
<dbReference type="InterPro" id="IPR050562">
    <property type="entry name" value="FAD_mOase_fung"/>
</dbReference>
<gene>
    <name evidence="6" type="ORF">Plec18167_006394</name>
</gene>
<dbReference type="InterPro" id="IPR036188">
    <property type="entry name" value="FAD/NAD-bd_sf"/>
</dbReference>
<evidence type="ECO:0000256" key="2">
    <source>
        <dbReference type="ARBA" id="ARBA00022630"/>
    </source>
</evidence>
<evidence type="ECO:0000256" key="4">
    <source>
        <dbReference type="ARBA" id="ARBA00023002"/>
    </source>
</evidence>
<dbReference type="EMBL" id="JAVDPF010000022">
    <property type="protein sequence ID" value="KAL1873344.1"/>
    <property type="molecule type" value="Genomic_DNA"/>
</dbReference>
<dbReference type="PANTHER" id="PTHR47356">
    <property type="entry name" value="FAD-DEPENDENT MONOOXYGENASE ASQG-RELATED"/>
    <property type="match status" value="1"/>
</dbReference>
<proteinExistence type="inferred from homology"/>
<dbReference type="PANTHER" id="PTHR47356:SF2">
    <property type="entry name" value="FAD-BINDING DOMAIN-CONTAINING PROTEIN-RELATED"/>
    <property type="match status" value="1"/>
</dbReference>
<feature type="domain" description="FAD-binding" evidence="5">
    <location>
        <begin position="7"/>
        <end position="345"/>
    </location>
</feature>
<organism evidence="6 7">
    <name type="scientific">Paecilomyces lecythidis</name>
    <dbReference type="NCBI Taxonomy" id="3004212"/>
    <lineage>
        <taxon>Eukaryota</taxon>
        <taxon>Fungi</taxon>
        <taxon>Dikarya</taxon>
        <taxon>Ascomycota</taxon>
        <taxon>Pezizomycotina</taxon>
        <taxon>Eurotiomycetes</taxon>
        <taxon>Eurotiomycetidae</taxon>
        <taxon>Eurotiales</taxon>
        <taxon>Thermoascaceae</taxon>
        <taxon>Paecilomyces</taxon>
    </lineage>
</organism>
<accession>A0ABR3XCI7</accession>
<sequence length="437" mass="48936">MASKNFKVIIVGGSIAGLSIALMLEKNGIDFVVLEGYPDIAPQVGASIGVLPNGLRVLDQLGCYEKVIETAEHSVNKVVFRDSQGRQFWSFENFHETMVGRHGYPIVFFDRRMLIQILYDAIQDKSKVLTSERVMTVQNDPSSVTVTTGTGRKFVGDLVVGADGIHSKVRQQMWEESRKTDPNWIDSSEDQAVPATWACIFGISKGVQGLEKGAMTSVFNEHFSYLMTSGPGDRTYWFLVNNLGKTVYGKNIPRFTKEDEEALAKEHLDDYITPTVRFSDLYNRKIASVHTSLPEYVYKRWYFQRIITIGDASHKLEPLTGQGGNTAIETAASLANHLVAALGRDPDRGLSTEDISNVFANVQQQREGRAWELVKAAHARQSLECMETPFLKFVAKPTHQLYHWICFLSRTGNILYLITTSSYDHPNLEDSSASFCT</sequence>
<evidence type="ECO:0000313" key="6">
    <source>
        <dbReference type="EMBL" id="KAL1873344.1"/>
    </source>
</evidence>
<evidence type="ECO:0000259" key="5">
    <source>
        <dbReference type="Pfam" id="PF01494"/>
    </source>
</evidence>
<evidence type="ECO:0000256" key="3">
    <source>
        <dbReference type="ARBA" id="ARBA00022827"/>
    </source>
</evidence>
<dbReference type="PRINTS" id="PR00420">
    <property type="entry name" value="RNGMNOXGNASE"/>
</dbReference>
<comment type="caution">
    <text evidence="6">The sequence shown here is derived from an EMBL/GenBank/DDBJ whole genome shotgun (WGS) entry which is preliminary data.</text>
</comment>
<dbReference type="Pfam" id="PF01494">
    <property type="entry name" value="FAD_binding_3"/>
    <property type="match status" value="1"/>
</dbReference>
<name>A0ABR3XCI7_9EURO</name>
<dbReference type="Gene3D" id="3.50.50.60">
    <property type="entry name" value="FAD/NAD(P)-binding domain"/>
    <property type="match status" value="1"/>
</dbReference>
<keyword evidence="2" id="KW-0285">Flavoprotein</keyword>
<keyword evidence="3" id="KW-0274">FAD</keyword>
<protein>
    <recommendedName>
        <fullName evidence="5">FAD-binding domain-containing protein</fullName>
    </recommendedName>
</protein>
<evidence type="ECO:0000313" key="7">
    <source>
        <dbReference type="Proteomes" id="UP001583193"/>
    </source>
</evidence>
<evidence type="ECO:0000256" key="1">
    <source>
        <dbReference type="ARBA" id="ARBA00007992"/>
    </source>
</evidence>
<reference evidence="6 7" key="1">
    <citation type="journal article" date="2024" name="IMA Fungus">
        <title>IMA Genome - F19 : A genome assembly and annotation guide to empower mycologists, including annotated draft genome sequences of Ceratocystis pirilliformis, Diaporthe australafricana, Fusarium ophioides, Paecilomyces lecythidis, and Sporothrix stenoceras.</title>
        <authorList>
            <person name="Aylward J."/>
            <person name="Wilson A.M."/>
            <person name="Visagie C.M."/>
            <person name="Spraker J."/>
            <person name="Barnes I."/>
            <person name="Buitendag C."/>
            <person name="Ceriani C."/>
            <person name="Del Mar Angel L."/>
            <person name="du Plessis D."/>
            <person name="Fuchs T."/>
            <person name="Gasser K."/>
            <person name="Kramer D."/>
            <person name="Li W."/>
            <person name="Munsamy K."/>
            <person name="Piso A."/>
            <person name="Price J.L."/>
            <person name="Sonnekus B."/>
            <person name="Thomas C."/>
            <person name="van der Nest A."/>
            <person name="van Dijk A."/>
            <person name="van Heerden A."/>
            <person name="van Vuuren N."/>
            <person name="Yilmaz N."/>
            <person name="Duong T.A."/>
            <person name="van der Merwe N.A."/>
            <person name="Wingfield M.J."/>
            <person name="Wingfield B.D."/>
        </authorList>
    </citation>
    <scope>NUCLEOTIDE SEQUENCE [LARGE SCALE GENOMIC DNA]</scope>
    <source>
        <strain evidence="6 7">CMW 18167</strain>
    </source>
</reference>
<comment type="similarity">
    <text evidence="1">Belongs to the paxM FAD-dependent monooxygenase family.</text>
</comment>